<comment type="subunit">
    <text evidence="2">Homohexamer.</text>
</comment>
<feature type="binding site" evidence="5">
    <location>
        <position position="210"/>
    </location>
    <ligand>
        <name>a divalent metal cation</name>
        <dbReference type="ChEBI" id="CHEBI:60240"/>
        <label>1</label>
    </ligand>
</feature>
<evidence type="ECO:0000256" key="1">
    <source>
        <dbReference type="ARBA" id="ARBA00006964"/>
    </source>
</evidence>
<dbReference type="InterPro" id="IPR036069">
    <property type="entry name" value="DUF34/NIF3_sf"/>
</dbReference>
<feature type="binding site" evidence="5">
    <location>
        <position position="62"/>
    </location>
    <ligand>
        <name>a divalent metal cation</name>
        <dbReference type="ChEBI" id="CHEBI:60240"/>
        <label>1</label>
    </ligand>
</feature>
<sequence length="244" mass="27542">MKISEIYSLLDSLAPFSDQESWDNSGLLIGSLNDSFDEIVLSLDLDTNLIKNAKQNTLFITHHPLIFKGLKSINPDKFPSNLISLMIKKEIKLISMHTNFDLHLLNRYVLSEVLGYKDFIKEGFILKFDVNKSFDEFANEIRSKLKIPNLRAVKANSFIKNAAFCTGSGADLIGSFEADCFVSGDFKYHTALEALENSLSLIDMGHFESERYFGDCLAIHLQKNGLFATITNSINPFTYYEGKL</sequence>
<dbReference type="PANTHER" id="PTHR13799:SF14">
    <property type="entry name" value="GTP CYCLOHYDROLASE 1 TYPE 2 HOMOLOG"/>
    <property type="match status" value="1"/>
</dbReference>
<feature type="binding site" evidence="5">
    <location>
        <position position="63"/>
    </location>
    <ligand>
        <name>a divalent metal cation</name>
        <dbReference type="ChEBI" id="CHEBI:60240"/>
        <label>1</label>
    </ligand>
</feature>
<dbReference type="AlphaFoldDB" id="A0A562XFP7"/>
<dbReference type="EMBL" id="VOAP01000011">
    <property type="protein sequence ID" value="TWO20805.1"/>
    <property type="molecule type" value="Genomic_DNA"/>
</dbReference>
<reference evidence="6 7" key="1">
    <citation type="submission" date="2019-07" db="EMBL/GenBank/DDBJ databases">
        <title>Rapid identification of Enteric Bacteria from Whole Genome Sequences (WGS) using Average Nucleotide Identity (ANI).</title>
        <authorList>
            <person name="Lane C."/>
        </authorList>
    </citation>
    <scope>NUCLEOTIDE SEQUENCE [LARGE SCALE GENOMIC DNA]</scope>
    <source>
        <strain evidence="6 7">D2411</strain>
    </source>
</reference>
<organism evidence="6 7">
    <name type="scientific">Campylobacter hyointestinalis</name>
    <dbReference type="NCBI Taxonomy" id="198"/>
    <lineage>
        <taxon>Bacteria</taxon>
        <taxon>Pseudomonadati</taxon>
        <taxon>Campylobacterota</taxon>
        <taxon>Epsilonproteobacteria</taxon>
        <taxon>Campylobacterales</taxon>
        <taxon>Campylobacteraceae</taxon>
        <taxon>Campylobacter</taxon>
    </lineage>
</organism>
<evidence type="ECO:0000313" key="7">
    <source>
        <dbReference type="Proteomes" id="UP000321812"/>
    </source>
</evidence>
<feature type="binding site" evidence="5">
    <location>
        <position position="101"/>
    </location>
    <ligand>
        <name>a divalent metal cation</name>
        <dbReference type="ChEBI" id="CHEBI:60240"/>
        <label>1</label>
    </ligand>
</feature>
<keyword evidence="4 5" id="KW-0479">Metal-binding</keyword>
<protein>
    <recommendedName>
        <fullName evidence="3">GTP cyclohydrolase 1 type 2 homolog</fullName>
    </recommendedName>
</protein>
<dbReference type="Pfam" id="PF01784">
    <property type="entry name" value="DUF34_NIF3"/>
    <property type="match status" value="1"/>
</dbReference>
<dbReference type="GO" id="GO:0046872">
    <property type="term" value="F:metal ion binding"/>
    <property type="evidence" value="ECO:0007669"/>
    <property type="project" value="UniProtKB-KW"/>
</dbReference>
<evidence type="ECO:0000313" key="6">
    <source>
        <dbReference type="EMBL" id="TWO20805.1"/>
    </source>
</evidence>
<dbReference type="NCBIfam" id="TIGR00486">
    <property type="entry name" value="YbgI_SA1388"/>
    <property type="match status" value="1"/>
</dbReference>
<dbReference type="RefSeq" id="WP_111974815.1">
    <property type="nucleotide sequence ID" value="NZ_VOAP01000011.1"/>
</dbReference>
<name>A0A562XFP7_CAMHY</name>
<comment type="caution">
    <text evidence="6">The sequence shown here is derived from an EMBL/GenBank/DDBJ whole genome shotgun (WGS) entry which is preliminary data.</text>
</comment>
<dbReference type="Proteomes" id="UP000321812">
    <property type="component" value="Unassembled WGS sequence"/>
</dbReference>
<accession>A0A562XFP7</accession>
<dbReference type="InterPro" id="IPR002678">
    <property type="entry name" value="DUF34/NIF3"/>
</dbReference>
<evidence type="ECO:0000256" key="5">
    <source>
        <dbReference type="PIRSR" id="PIRSR602678-1"/>
    </source>
</evidence>
<dbReference type="SUPFAM" id="SSF102705">
    <property type="entry name" value="NIF3 (NGG1p interacting factor 3)-like"/>
    <property type="match status" value="1"/>
</dbReference>
<gene>
    <name evidence="6" type="ORF">YZ82_03155</name>
</gene>
<proteinExistence type="inferred from homology"/>
<dbReference type="GO" id="GO:0005737">
    <property type="term" value="C:cytoplasm"/>
    <property type="evidence" value="ECO:0007669"/>
    <property type="project" value="TreeGrafter"/>
</dbReference>
<evidence type="ECO:0000256" key="4">
    <source>
        <dbReference type="ARBA" id="ARBA00022723"/>
    </source>
</evidence>
<dbReference type="FunFam" id="3.40.1390.30:FF:000001">
    <property type="entry name" value="GTP cyclohydrolase 1 type 2"/>
    <property type="match status" value="1"/>
</dbReference>
<evidence type="ECO:0000256" key="3">
    <source>
        <dbReference type="ARBA" id="ARBA00022112"/>
    </source>
</evidence>
<comment type="similarity">
    <text evidence="1">Belongs to the GTP cyclohydrolase I type 2/NIF3 family.</text>
</comment>
<feature type="binding site" evidence="5">
    <location>
        <position position="206"/>
    </location>
    <ligand>
        <name>a divalent metal cation</name>
        <dbReference type="ChEBI" id="CHEBI:60240"/>
        <label>1</label>
    </ligand>
</feature>
<evidence type="ECO:0000256" key="2">
    <source>
        <dbReference type="ARBA" id="ARBA00011643"/>
    </source>
</evidence>
<dbReference type="PANTHER" id="PTHR13799">
    <property type="entry name" value="NGG1 INTERACTING FACTOR 3"/>
    <property type="match status" value="1"/>
</dbReference>
<dbReference type="Gene3D" id="3.40.1390.30">
    <property type="entry name" value="NIF3 (NGG1p interacting factor 3)-like"/>
    <property type="match status" value="2"/>
</dbReference>